<proteinExistence type="predicted"/>
<dbReference type="PANTHER" id="PTHR19376:SF36">
    <property type="entry name" value="DNA-DIRECTED RNA POLYMERASE IV SUBUNIT 1"/>
    <property type="match status" value="1"/>
</dbReference>
<evidence type="ECO:0000256" key="1">
    <source>
        <dbReference type="ARBA" id="ARBA00012418"/>
    </source>
</evidence>
<name>A0A7J6VK49_THATH</name>
<organism evidence="6 7">
    <name type="scientific">Thalictrum thalictroides</name>
    <name type="common">Rue-anemone</name>
    <name type="synonym">Anemone thalictroides</name>
    <dbReference type="NCBI Taxonomy" id="46969"/>
    <lineage>
        <taxon>Eukaryota</taxon>
        <taxon>Viridiplantae</taxon>
        <taxon>Streptophyta</taxon>
        <taxon>Embryophyta</taxon>
        <taxon>Tracheophyta</taxon>
        <taxon>Spermatophyta</taxon>
        <taxon>Magnoliopsida</taxon>
        <taxon>Ranunculales</taxon>
        <taxon>Ranunculaceae</taxon>
        <taxon>Thalictroideae</taxon>
        <taxon>Thalictrum</taxon>
    </lineage>
</organism>
<keyword evidence="4" id="KW-0548">Nucleotidyltransferase</keyword>
<dbReference type="InterPro" id="IPR045867">
    <property type="entry name" value="DNA-dir_RpoC_beta_prime"/>
</dbReference>
<dbReference type="EC" id="2.7.7.6" evidence="1"/>
<evidence type="ECO:0000256" key="3">
    <source>
        <dbReference type="ARBA" id="ARBA00022679"/>
    </source>
</evidence>
<dbReference type="AlphaFoldDB" id="A0A7J6VK49"/>
<keyword evidence="7" id="KW-1185">Reference proteome</keyword>
<dbReference type="GO" id="GO:0000428">
    <property type="term" value="C:DNA-directed RNA polymerase complex"/>
    <property type="evidence" value="ECO:0007669"/>
    <property type="project" value="UniProtKB-KW"/>
</dbReference>
<comment type="caution">
    <text evidence="6">The sequence shown here is derived from an EMBL/GenBank/DDBJ whole genome shotgun (WGS) entry which is preliminary data.</text>
</comment>
<keyword evidence="2 6" id="KW-0240">DNA-directed RNA polymerase</keyword>
<evidence type="ECO:0000313" key="7">
    <source>
        <dbReference type="Proteomes" id="UP000554482"/>
    </source>
</evidence>
<dbReference type="Proteomes" id="UP000554482">
    <property type="component" value="Unassembled WGS sequence"/>
</dbReference>
<dbReference type="GO" id="GO:0006351">
    <property type="term" value="P:DNA-templated transcription"/>
    <property type="evidence" value="ECO:0007669"/>
    <property type="project" value="InterPro"/>
</dbReference>
<evidence type="ECO:0000256" key="2">
    <source>
        <dbReference type="ARBA" id="ARBA00022478"/>
    </source>
</evidence>
<keyword evidence="5" id="KW-0804">Transcription</keyword>
<dbReference type="PANTHER" id="PTHR19376">
    <property type="entry name" value="DNA-DIRECTED RNA POLYMERASE"/>
    <property type="match status" value="1"/>
</dbReference>
<gene>
    <name evidence="6" type="ORF">FRX31_025425</name>
</gene>
<evidence type="ECO:0000256" key="5">
    <source>
        <dbReference type="ARBA" id="ARBA00023163"/>
    </source>
</evidence>
<protein>
    <recommendedName>
        <fullName evidence="1">DNA-directed RNA polymerase</fullName>
        <ecNumber evidence="1">2.7.7.6</ecNumber>
    </recommendedName>
</protein>
<dbReference type="EMBL" id="JABWDY010031327">
    <property type="protein sequence ID" value="KAF5184988.1"/>
    <property type="molecule type" value="Genomic_DNA"/>
</dbReference>
<dbReference type="SUPFAM" id="SSF64484">
    <property type="entry name" value="beta and beta-prime subunits of DNA dependent RNA-polymerase"/>
    <property type="match status" value="1"/>
</dbReference>
<sequence>MDSDTCIELELPSARLTRLKFSVLNEADLEKMSVLSVDVVSDVTNAKLGLPNDASECSTCGATDIKNCDGHYGIIRLPMDFCHPYFVPEIVKILNKFCPGCKSEIQTKVSYPAAFAGPATKILAAKESMLIHLSEYLRMVYIFFNK</sequence>
<dbReference type="InterPro" id="IPR044893">
    <property type="entry name" value="RNA_pol_Rpb1_clamp_domain"/>
</dbReference>
<dbReference type="OrthoDB" id="1720108at2759"/>
<accession>A0A7J6VK49</accession>
<dbReference type="GO" id="GO:0003899">
    <property type="term" value="F:DNA-directed RNA polymerase activity"/>
    <property type="evidence" value="ECO:0007669"/>
    <property type="project" value="UniProtKB-EC"/>
</dbReference>
<dbReference type="Gene3D" id="4.10.860.120">
    <property type="entry name" value="RNA polymerase II, clamp domain"/>
    <property type="match status" value="1"/>
</dbReference>
<keyword evidence="3" id="KW-0808">Transferase</keyword>
<reference evidence="6 7" key="1">
    <citation type="submission" date="2020-06" db="EMBL/GenBank/DDBJ databases">
        <title>Transcriptomic and genomic resources for Thalictrum thalictroides and T. hernandezii: Facilitating candidate gene discovery in an emerging model plant lineage.</title>
        <authorList>
            <person name="Arias T."/>
            <person name="Riano-Pachon D.M."/>
            <person name="Di Stilio V.S."/>
        </authorList>
    </citation>
    <scope>NUCLEOTIDE SEQUENCE [LARGE SCALE GENOMIC DNA]</scope>
    <source>
        <strain evidence="7">cv. WT478/WT964</strain>
        <tissue evidence="6">Leaves</tissue>
    </source>
</reference>
<evidence type="ECO:0000256" key="4">
    <source>
        <dbReference type="ARBA" id="ARBA00022695"/>
    </source>
</evidence>
<evidence type="ECO:0000313" key="6">
    <source>
        <dbReference type="EMBL" id="KAF5184988.1"/>
    </source>
</evidence>